<comment type="caution">
    <text evidence="3">The sequence shown here is derived from an EMBL/GenBank/DDBJ whole genome shotgun (WGS) entry which is preliminary data.</text>
</comment>
<dbReference type="Proteomes" id="UP001054821">
    <property type="component" value="Chromosome 3"/>
</dbReference>
<reference evidence="3 4" key="1">
    <citation type="journal article" date="2022" name="G3 (Bethesda)">
        <title>Whole-genome sequence and methylome profiling of the almond [Prunus dulcis (Mill.) D.A. Webb] cultivar 'Nonpareil'.</title>
        <authorList>
            <person name="D'Amico-Willman K.M."/>
            <person name="Ouma W.Z."/>
            <person name="Meulia T."/>
            <person name="Sideli G.M."/>
            <person name="Gradziel T.M."/>
            <person name="Fresnedo-Ramirez J."/>
        </authorList>
    </citation>
    <scope>NUCLEOTIDE SEQUENCE [LARGE SCALE GENOMIC DNA]</scope>
    <source>
        <strain evidence="3">Clone GOH B32 T37-40</strain>
    </source>
</reference>
<protein>
    <recommendedName>
        <fullName evidence="2">Wall-associated receptor kinase C-terminal domain-containing protein</fullName>
    </recommendedName>
</protein>
<dbReference type="AlphaFoldDB" id="A0AAD4W995"/>
<sequence length="182" mass="20194">MLLRAETPMIPTNLPVHYYSTPKSGPTELNYIIIAISLITKLHNFSHRRPKCFLRLSYPFETLLGSDPRTQTQAHSSGCWNKKTPTGVKCKIETTVLILKTAAAKLGANRSLFQEAIMEGFNVNYTNPYDNECSKWLDVKSCGFDSDSSRPVCFCGDRVCDILGILAGVTSAIVFIVCMVHA</sequence>
<gene>
    <name evidence="3" type="ORF">L3X38_018557</name>
</gene>
<dbReference type="InterPro" id="IPR032872">
    <property type="entry name" value="WAK_assoc_C"/>
</dbReference>
<evidence type="ECO:0000256" key="1">
    <source>
        <dbReference type="ARBA" id="ARBA00023180"/>
    </source>
</evidence>
<evidence type="ECO:0000259" key="2">
    <source>
        <dbReference type="Pfam" id="PF14380"/>
    </source>
</evidence>
<evidence type="ECO:0000313" key="3">
    <source>
        <dbReference type="EMBL" id="KAI5339285.1"/>
    </source>
</evidence>
<accession>A0AAD4W995</accession>
<name>A0AAD4W995_PRUDU</name>
<organism evidence="3 4">
    <name type="scientific">Prunus dulcis</name>
    <name type="common">Almond</name>
    <name type="synonym">Amygdalus dulcis</name>
    <dbReference type="NCBI Taxonomy" id="3755"/>
    <lineage>
        <taxon>Eukaryota</taxon>
        <taxon>Viridiplantae</taxon>
        <taxon>Streptophyta</taxon>
        <taxon>Embryophyta</taxon>
        <taxon>Tracheophyta</taxon>
        <taxon>Spermatophyta</taxon>
        <taxon>Magnoliopsida</taxon>
        <taxon>eudicotyledons</taxon>
        <taxon>Gunneridae</taxon>
        <taxon>Pentapetalae</taxon>
        <taxon>rosids</taxon>
        <taxon>fabids</taxon>
        <taxon>Rosales</taxon>
        <taxon>Rosaceae</taxon>
        <taxon>Amygdaloideae</taxon>
        <taxon>Amygdaleae</taxon>
        <taxon>Prunus</taxon>
    </lineage>
</organism>
<evidence type="ECO:0000313" key="4">
    <source>
        <dbReference type="Proteomes" id="UP001054821"/>
    </source>
</evidence>
<dbReference type="EMBL" id="JAJFAZ020000003">
    <property type="protein sequence ID" value="KAI5339285.1"/>
    <property type="molecule type" value="Genomic_DNA"/>
</dbReference>
<proteinExistence type="predicted"/>
<feature type="domain" description="Wall-associated receptor kinase C-terminal" evidence="2">
    <location>
        <begin position="82"/>
        <end position="157"/>
    </location>
</feature>
<dbReference type="Pfam" id="PF14380">
    <property type="entry name" value="WAK_assoc"/>
    <property type="match status" value="1"/>
</dbReference>
<keyword evidence="1" id="KW-0325">Glycoprotein</keyword>
<keyword evidence="4" id="KW-1185">Reference proteome</keyword>